<accession>A0ABQ5CS51</accession>
<feature type="region of interest" description="Disordered" evidence="1">
    <location>
        <begin position="372"/>
        <end position="403"/>
    </location>
</feature>
<proteinExistence type="predicted"/>
<reference evidence="3" key="1">
    <citation type="journal article" date="2022" name="Int. J. Mol. Sci.">
        <title>Draft Genome of Tanacetum Coccineum: Genomic Comparison of Closely Related Tanacetum-Family Plants.</title>
        <authorList>
            <person name="Yamashiro T."/>
            <person name="Shiraishi A."/>
            <person name="Nakayama K."/>
            <person name="Satake H."/>
        </authorList>
    </citation>
    <scope>NUCLEOTIDE SEQUENCE</scope>
</reference>
<keyword evidence="3" id="KW-0548">Nucleotidyltransferase</keyword>
<feature type="domain" description="Tf2-1-like SH3-like" evidence="2">
    <location>
        <begin position="235"/>
        <end position="298"/>
    </location>
</feature>
<feature type="compositionally biased region" description="Basic and acidic residues" evidence="1">
    <location>
        <begin position="372"/>
        <end position="381"/>
    </location>
</feature>
<gene>
    <name evidence="3" type="ORF">Tco_0909844</name>
</gene>
<sequence>MTIHPKLPSQILKAQTEALKEENIKAGNLRGMDKAFEIRPDGTRFKGMSESIRLTGTTRDSYMEVGKNNMRLSLQNCIELNSMGHNLVIVDRLTKSTHFIPTLETDSMKTLTRLYIKEIVSRHGEPISIISDHDSHFASRFWQSLQKALGTQLDMSTTYHLETDGQTPFEALYGRKCRSPVCWAKVGDIQFTGPEIINETTEKIMQIRQRLQAARDRERSYANVRRKPLEFQVRDRVMLKVSPLKGVIRFEKQVKLNPRYIRPFKILERIGPMVYKFELPEELSNVHRTFHVSNLKKCLSDESLVIPMKELQFYDKLNFVEELVEFIDREVKQLKQSCSQNEEEYKVGGGLISELRDPVVRAMAAAKEFEARDLKEDKEDAERELEEAERKHREEVEKLERQS</sequence>
<dbReference type="SUPFAM" id="SSF53098">
    <property type="entry name" value="Ribonuclease H-like"/>
    <property type="match status" value="1"/>
</dbReference>
<dbReference type="EMBL" id="BQNB010014553">
    <property type="protein sequence ID" value="GJT29569.1"/>
    <property type="molecule type" value="Genomic_DNA"/>
</dbReference>
<organism evidence="3 4">
    <name type="scientific">Tanacetum coccineum</name>
    <dbReference type="NCBI Taxonomy" id="301880"/>
    <lineage>
        <taxon>Eukaryota</taxon>
        <taxon>Viridiplantae</taxon>
        <taxon>Streptophyta</taxon>
        <taxon>Embryophyta</taxon>
        <taxon>Tracheophyta</taxon>
        <taxon>Spermatophyta</taxon>
        <taxon>Magnoliopsida</taxon>
        <taxon>eudicotyledons</taxon>
        <taxon>Gunneridae</taxon>
        <taxon>Pentapetalae</taxon>
        <taxon>asterids</taxon>
        <taxon>campanulids</taxon>
        <taxon>Asterales</taxon>
        <taxon>Asteraceae</taxon>
        <taxon>Asteroideae</taxon>
        <taxon>Anthemideae</taxon>
        <taxon>Anthemidinae</taxon>
        <taxon>Tanacetum</taxon>
    </lineage>
</organism>
<dbReference type="Proteomes" id="UP001151760">
    <property type="component" value="Unassembled WGS sequence"/>
</dbReference>
<reference evidence="3" key="2">
    <citation type="submission" date="2022-01" db="EMBL/GenBank/DDBJ databases">
        <authorList>
            <person name="Yamashiro T."/>
            <person name="Shiraishi A."/>
            <person name="Satake H."/>
            <person name="Nakayama K."/>
        </authorList>
    </citation>
    <scope>NUCLEOTIDE SEQUENCE</scope>
</reference>
<evidence type="ECO:0000259" key="2">
    <source>
        <dbReference type="Pfam" id="PF24626"/>
    </source>
</evidence>
<dbReference type="Pfam" id="PF24626">
    <property type="entry name" value="SH3_Tf2-1"/>
    <property type="match status" value="1"/>
</dbReference>
<evidence type="ECO:0000256" key="1">
    <source>
        <dbReference type="SAM" id="MobiDB-lite"/>
    </source>
</evidence>
<protein>
    <submittedName>
        <fullName evidence="3">Reverse transcriptase domain-containing protein</fullName>
    </submittedName>
</protein>
<evidence type="ECO:0000313" key="3">
    <source>
        <dbReference type="EMBL" id="GJT29569.1"/>
    </source>
</evidence>
<dbReference type="PANTHER" id="PTHR46148">
    <property type="entry name" value="CHROMO DOMAIN-CONTAINING PROTEIN"/>
    <property type="match status" value="1"/>
</dbReference>
<comment type="caution">
    <text evidence="3">The sequence shown here is derived from an EMBL/GenBank/DDBJ whole genome shotgun (WGS) entry which is preliminary data.</text>
</comment>
<keyword evidence="3" id="KW-0808">Transferase</keyword>
<dbReference type="Gene3D" id="3.30.420.10">
    <property type="entry name" value="Ribonuclease H-like superfamily/Ribonuclease H"/>
    <property type="match status" value="1"/>
</dbReference>
<feature type="compositionally biased region" description="Basic and acidic residues" evidence="1">
    <location>
        <begin position="388"/>
        <end position="403"/>
    </location>
</feature>
<dbReference type="InterPro" id="IPR036397">
    <property type="entry name" value="RNaseH_sf"/>
</dbReference>
<dbReference type="PANTHER" id="PTHR46148:SF59">
    <property type="entry name" value="NUCLEOTIDYLTRANSFERASE, RIBONUCLEASE H"/>
    <property type="match status" value="1"/>
</dbReference>
<name>A0ABQ5CS51_9ASTR</name>
<evidence type="ECO:0000313" key="4">
    <source>
        <dbReference type="Proteomes" id="UP001151760"/>
    </source>
</evidence>
<dbReference type="InterPro" id="IPR056924">
    <property type="entry name" value="SH3_Tf2-1"/>
</dbReference>
<keyword evidence="3" id="KW-0695">RNA-directed DNA polymerase</keyword>
<keyword evidence="4" id="KW-1185">Reference proteome</keyword>
<dbReference type="GO" id="GO:0003964">
    <property type="term" value="F:RNA-directed DNA polymerase activity"/>
    <property type="evidence" value="ECO:0007669"/>
    <property type="project" value="UniProtKB-KW"/>
</dbReference>
<dbReference type="InterPro" id="IPR012337">
    <property type="entry name" value="RNaseH-like_sf"/>
</dbReference>